<protein>
    <submittedName>
        <fullName evidence="2">Putative secreted protein</fullName>
    </submittedName>
</protein>
<accession>A0A4D5RDL1</accession>
<proteinExistence type="predicted"/>
<feature type="compositionally biased region" description="Polar residues" evidence="1">
    <location>
        <begin position="53"/>
        <end position="70"/>
    </location>
</feature>
<evidence type="ECO:0000313" key="2">
    <source>
        <dbReference type="EMBL" id="MOY35220.1"/>
    </source>
</evidence>
<reference evidence="2" key="1">
    <citation type="submission" date="2019-04" db="EMBL/GenBank/DDBJ databases">
        <title>An insight into the mialome of Ixodes scapularis.</title>
        <authorList>
            <person name="Ribeiro J.M."/>
            <person name="Mather T.N."/>
            <person name="Karim S."/>
        </authorList>
    </citation>
    <scope>NUCLEOTIDE SEQUENCE</scope>
</reference>
<feature type="region of interest" description="Disordered" evidence="1">
    <location>
        <begin position="53"/>
        <end position="102"/>
    </location>
</feature>
<organism evidence="2">
    <name type="scientific">Ixodes scapularis</name>
    <name type="common">Black-legged tick</name>
    <name type="synonym">Deer tick</name>
    <dbReference type="NCBI Taxonomy" id="6945"/>
    <lineage>
        <taxon>Eukaryota</taxon>
        <taxon>Metazoa</taxon>
        <taxon>Ecdysozoa</taxon>
        <taxon>Arthropoda</taxon>
        <taxon>Chelicerata</taxon>
        <taxon>Arachnida</taxon>
        <taxon>Acari</taxon>
        <taxon>Parasitiformes</taxon>
        <taxon>Ixodida</taxon>
        <taxon>Ixodoidea</taxon>
        <taxon>Ixodidae</taxon>
        <taxon>Ixodinae</taxon>
        <taxon>Ixodes</taxon>
    </lineage>
</organism>
<sequence length="102" mass="11518">MIEIFSFLPFFLFASHIPYIPFSRGIVCTLPLSPQNAHSTENATVCNASVWSPFPNSEHTKSSRPLTAGTQKKLREQCKRKQRRPTQYKSKTSAPPESGDTY</sequence>
<feature type="compositionally biased region" description="Polar residues" evidence="1">
    <location>
        <begin position="87"/>
        <end position="102"/>
    </location>
</feature>
<name>A0A4D5RDL1_IXOSC</name>
<evidence type="ECO:0000256" key="1">
    <source>
        <dbReference type="SAM" id="MobiDB-lite"/>
    </source>
</evidence>
<dbReference type="EMBL" id="GHJT01001249">
    <property type="protein sequence ID" value="MOY35220.1"/>
    <property type="molecule type" value="Transcribed_RNA"/>
</dbReference>
<dbReference type="AlphaFoldDB" id="A0A4D5RDL1"/>